<dbReference type="InterPro" id="IPR029064">
    <property type="entry name" value="Ribosomal_eL30-like_sf"/>
</dbReference>
<evidence type="ECO:0000259" key="1">
    <source>
        <dbReference type="Pfam" id="PF01248"/>
    </source>
</evidence>
<sequence length="88" mass="9448">MSYEKVTQLQSNVIIGTKQTLKAMKNGEISEVYVADDADQQITRKVQDLAKALDIPCQCVDSKKKLGIACGIDVGASTVAIKKDGFGD</sequence>
<dbReference type="RefSeq" id="WP_377558566.1">
    <property type="nucleotide sequence ID" value="NZ_JBHUHQ010000003.1"/>
</dbReference>
<dbReference type="Gene3D" id="3.30.1330.30">
    <property type="match status" value="1"/>
</dbReference>
<reference evidence="3" key="1">
    <citation type="journal article" date="2019" name="Int. J. Syst. Evol. Microbiol.">
        <title>The Global Catalogue of Microorganisms (GCM) 10K type strain sequencing project: providing services to taxonomists for standard genome sequencing and annotation.</title>
        <authorList>
            <consortium name="The Broad Institute Genomics Platform"/>
            <consortium name="The Broad Institute Genome Sequencing Center for Infectious Disease"/>
            <person name="Wu L."/>
            <person name="Ma J."/>
        </authorList>
    </citation>
    <scope>NUCLEOTIDE SEQUENCE [LARGE SCALE GENOMIC DNA]</scope>
    <source>
        <strain evidence="3">R28</strain>
    </source>
</reference>
<organism evidence="2 3">
    <name type="scientific">Ornithinibacillus salinisoli</name>
    <dbReference type="NCBI Taxonomy" id="1848459"/>
    <lineage>
        <taxon>Bacteria</taxon>
        <taxon>Bacillati</taxon>
        <taxon>Bacillota</taxon>
        <taxon>Bacilli</taxon>
        <taxon>Bacillales</taxon>
        <taxon>Bacillaceae</taxon>
        <taxon>Ornithinibacillus</taxon>
    </lineage>
</organism>
<name>A0ABW4VY08_9BACI</name>
<accession>A0ABW4VY08</accession>
<evidence type="ECO:0000313" key="2">
    <source>
        <dbReference type="EMBL" id="MFD2043183.1"/>
    </source>
</evidence>
<evidence type="ECO:0000313" key="3">
    <source>
        <dbReference type="Proteomes" id="UP001597383"/>
    </source>
</evidence>
<proteinExistence type="predicted"/>
<dbReference type="SUPFAM" id="SSF55315">
    <property type="entry name" value="L30e-like"/>
    <property type="match status" value="1"/>
</dbReference>
<dbReference type="InterPro" id="IPR004038">
    <property type="entry name" value="Ribosomal_eL8/eL30/eS12/Gad45"/>
</dbReference>
<protein>
    <submittedName>
        <fullName evidence="2">Ribosomal L7Ae/L30e/S12e/Gadd45 family protein</fullName>
    </submittedName>
</protein>
<dbReference type="EMBL" id="JBHUHQ010000003">
    <property type="protein sequence ID" value="MFD2043183.1"/>
    <property type="molecule type" value="Genomic_DNA"/>
</dbReference>
<gene>
    <name evidence="2" type="ORF">ACFSJF_02640</name>
</gene>
<feature type="domain" description="Ribosomal protein eL8/eL30/eS12/Gadd45" evidence="1">
    <location>
        <begin position="6"/>
        <end position="85"/>
    </location>
</feature>
<dbReference type="Pfam" id="PF01248">
    <property type="entry name" value="Ribosomal_L7Ae"/>
    <property type="match status" value="1"/>
</dbReference>
<dbReference type="Proteomes" id="UP001597383">
    <property type="component" value="Unassembled WGS sequence"/>
</dbReference>
<keyword evidence="3" id="KW-1185">Reference proteome</keyword>
<comment type="caution">
    <text evidence="2">The sequence shown here is derived from an EMBL/GenBank/DDBJ whole genome shotgun (WGS) entry which is preliminary data.</text>
</comment>